<dbReference type="PANTHER" id="PTHR21301:SF12">
    <property type="match status" value="1"/>
</dbReference>
<dbReference type="RefSeq" id="XP_041428559.1">
    <property type="nucleotide sequence ID" value="XM_041572625.1"/>
</dbReference>
<dbReference type="Pfam" id="PF26215">
    <property type="entry name" value="HTH_animal"/>
    <property type="match status" value="1"/>
</dbReference>
<evidence type="ECO:0000313" key="5">
    <source>
        <dbReference type="RefSeq" id="XP_041428560.1"/>
    </source>
</evidence>
<organism evidence="3 6">
    <name type="scientific">Xenopus laevis</name>
    <name type="common">African clawed frog</name>
    <dbReference type="NCBI Taxonomy" id="8355"/>
    <lineage>
        <taxon>Eukaryota</taxon>
        <taxon>Metazoa</taxon>
        <taxon>Chordata</taxon>
        <taxon>Craniata</taxon>
        <taxon>Vertebrata</taxon>
        <taxon>Euteleostomi</taxon>
        <taxon>Amphibia</taxon>
        <taxon>Batrachia</taxon>
        <taxon>Anura</taxon>
        <taxon>Pipoidea</taxon>
        <taxon>Pipidae</taxon>
        <taxon>Xenopodinae</taxon>
        <taxon>Xenopus</taxon>
        <taxon>Xenopus</taxon>
    </lineage>
</organism>
<dbReference type="InterPro" id="IPR035901">
    <property type="entry name" value="GIY-YIG_endonuc_sf"/>
</dbReference>
<gene>
    <name evidence="4 5 6 7 8" type="primary">LOC121396962</name>
</gene>
<evidence type="ECO:0000313" key="4">
    <source>
        <dbReference type="RefSeq" id="XP_041428559.1"/>
    </source>
</evidence>
<dbReference type="CDD" id="cd10442">
    <property type="entry name" value="GIY-YIG_PLEs"/>
    <property type="match status" value="1"/>
</dbReference>
<evidence type="ECO:0000259" key="1">
    <source>
        <dbReference type="PROSITE" id="PS50164"/>
    </source>
</evidence>
<dbReference type="CDD" id="cd00304">
    <property type="entry name" value="RT_like"/>
    <property type="match status" value="1"/>
</dbReference>
<dbReference type="RefSeq" id="XP_041428560.1">
    <property type="nucleotide sequence ID" value="XM_041572626.1"/>
</dbReference>
<evidence type="ECO:0000313" key="8">
    <source>
        <dbReference type="RefSeq" id="XP_041428563.1"/>
    </source>
</evidence>
<dbReference type="PROSITE" id="PS50164">
    <property type="entry name" value="GIY_YIG"/>
    <property type="match status" value="1"/>
</dbReference>
<name>A0A8J1LGR1_XENLA</name>
<dbReference type="RefSeq" id="XP_041428562.1">
    <property type="nucleotide sequence ID" value="XM_041572628.1"/>
</dbReference>
<dbReference type="PANTHER" id="PTHR21301">
    <property type="entry name" value="REVERSE TRANSCRIPTASE"/>
    <property type="match status" value="1"/>
</dbReference>
<dbReference type="PROSITE" id="PS50878">
    <property type="entry name" value="RT_POL"/>
    <property type="match status" value="1"/>
</dbReference>
<evidence type="ECO:0000259" key="2">
    <source>
        <dbReference type="PROSITE" id="PS50878"/>
    </source>
</evidence>
<dbReference type="InterPro" id="IPR000305">
    <property type="entry name" value="GIY-YIG_endonuc"/>
</dbReference>
<dbReference type="RefSeq" id="XP_041428561.1">
    <property type="nucleotide sequence ID" value="XM_041572627.1"/>
</dbReference>
<feature type="domain" description="GIY-YIG" evidence="1">
    <location>
        <begin position="384"/>
        <end position="498"/>
    </location>
</feature>
<dbReference type="GeneID" id="121396962"/>
<evidence type="ECO:0000313" key="6">
    <source>
        <dbReference type="RefSeq" id="XP_041428561.1"/>
    </source>
</evidence>
<dbReference type="InterPro" id="IPR058912">
    <property type="entry name" value="HTH_animal"/>
</dbReference>
<dbReference type="Proteomes" id="UP000186698">
    <property type="component" value="Chromosome 8L"/>
</dbReference>
<keyword evidence="3" id="KW-1185">Reference proteome</keyword>
<dbReference type="InterPro" id="IPR000477">
    <property type="entry name" value="RT_dom"/>
</dbReference>
<sequence>MDTTQFLNLLNNTKITAKPAMVCTIDVKDLYTSIRHDEGIECCREYLSKEKLPGHEVNFLCECLDYILKRNYFRFNSDFYLQIQGTSMGANMAPAYANIYMHLFEHMYVLNHPVYTKYIAVWRRYVDDMFMVWTGTEELLQEFFGYLNSVHDTIQFTMNIGPQTVNYLDVQVTLTENGFITDLYKKPTDRNNLLRRDSFHPVGVTKGLPKSQFIRARRITATDELYNNQAEELIEKFCARGYERRELQKISRDILKTERKDLLKEKSKSIKKQNLVCVTTYGPHSALIRKVILQHWPILQNDKTFGRLFVDKPMFCYKKGKHISNGITRTDFRGKQTHTAKYNKIGTFPCYNCGHCNGVIRGEICKHPSQGYDIKLRHFATCETESVIYLLKCPCGFGYVGQTSRAVRIRLNEHKSVIRNYKPETKEESKIAHQKDKEKEKYKKETLLAKHYFEQGHNVAQLRWQILEVVRNDAGNDKTSLLRRESFWIWKLKTLWPKGLNENFSLTCYL</sequence>
<reference evidence="4 5" key="1">
    <citation type="submission" date="2025-04" db="UniProtKB">
        <authorList>
            <consortium name="RefSeq"/>
        </authorList>
    </citation>
    <scope>IDENTIFICATION</scope>
    <source>
        <strain evidence="4 5">J_2021</strain>
        <tissue evidence="4 5">Erythrocytes</tissue>
    </source>
</reference>
<evidence type="ECO:0000313" key="7">
    <source>
        <dbReference type="RefSeq" id="XP_041428562.1"/>
    </source>
</evidence>
<protein>
    <submittedName>
        <fullName evidence="4 5">Uncharacterized protein LOC121396962</fullName>
    </submittedName>
</protein>
<dbReference type="KEGG" id="xla:121396962"/>
<dbReference type="OrthoDB" id="9907881at2759"/>
<dbReference type="RefSeq" id="XP_041428563.1">
    <property type="nucleotide sequence ID" value="XM_041572629.1"/>
</dbReference>
<feature type="domain" description="Reverse transcriptase" evidence="2">
    <location>
        <begin position="1"/>
        <end position="181"/>
    </location>
</feature>
<proteinExistence type="predicted"/>
<dbReference type="AlphaFoldDB" id="A0A8J1LGR1"/>
<dbReference type="Gene3D" id="3.40.1440.10">
    <property type="entry name" value="GIY-YIG endonuclease"/>
    <property type="match status" value="1"/>
</dbReference>
<accession>A0A8J1LGR1</accession>
<evidence type="ECO:0000313" key="3">
    <source>
        <dbReference type="Proteomes" id="UP000186698"/>
    </source>
</evidence>
<dbReference type="Pfam" id="PF00078">
    <property type="entry name" value="RVT_1"/>
    <property type="match status" value="1"/>
</dbReference>